<dbReference type="AlphaFoldDB" id="A0AAD5H1M2"/>
<evidence type="ECO:0000256" key="5">
    <source>
        <dbReference type="ARBA" id="ARBA00022989"/>
    </source>
</evidence>
<feature type="transmembrane region" description="Helical" evidence="8">
    <location>
        <begin position="356"/>
        <end position="375"/>
    </location>
</feature>
<evidence type="ECO:0000313" key="9">
    <source>
        <dbReference type="EMBL" id="KAI7840769.1"/>
    </source>
</evidence>
<evidence type="ECO:0000256" key="7">
    <source>
        <dbReference type="SAM" id="MobiDB-lite"/>
    </source>
</evidence>
<gene>
    <name evidence="9" type="ORF">COHA_005583</name>
</gene>
<evidence type="ECO:0000256" key="1">
    <source>
        <dbReference type="ARBA" id="ARBA00004141"/>
    </source>
</evidence>
<accession>A0AAD5H1M2</accession>
<feature type="compositionally biased region" description="Low complexity" evidence="7">
    <location>
        <begin position="247"/>
        <end position="258"/>
    </location>
</feature>
<comment type="caution">
    <text evidence="9">The sequence shown here is derived from an EMBL/GenBank/DDBJ whole genome shotgun (WGS) entry which is preliminary data.</text>
</comment>
<feature type="transmembrane region" description="Helical" evidence="8">
    <location>
        <begin position="407"/>
        <end position="428"/>
    </location>
</feature>
<keyword evidence="5 8" id="KW-1133">Transmembrane helix</keyword>
<keyword evidence="6 8" id="KW-0472">Membrane</keyword>
<feature type="transmembrane region" description="Helical" evidence="8">
    <location>
        <begin position="158"/>
        <end position="178"/>
    </location>
</feature>
<evidence type="ECO:0000256" key="3">
    <source>
        <dbReference type="ARBA" id="ARBA00022448"/>
    </source>
</evidence>
<dbReference type="InterPro" id="IPR036259">
    <property type="entry name" value="MFS_trans_sf"/>
</dbReference>
<comment type="subcellular location">
    <subcellularLocation>
        <location evidence="1">Membrane</location>
        <topology evidence="1">Multi-pass membrane protein</topology>
    </subcellularLocation>
</comment>
<dbReference type="Gene3D" id="1.20.1250.20">
    <property type="entry name" value="MFS general substrate transporter like domains"/>
    <property type="match status" value="1"/>
</dbReference>
<feature type="transmembrane region" description="Helical" evidence="8">
    <location>
        <begin position="37"/>
        <end position="58"/>
    </location>
</feature>
<reference evidence="9" key="1">
    <citation type="submission" date="2020-11" db="EMBL/GenBank/DDBJ databases">
        <title>Chlorella ohadii genome sequencing and assembly.</title>
        <authorList>
            <person name="Murik O."/>
            <person name="Treves H."/>
            <person name="Kedem I."/>
            <person name="Shotland Y."/>
            <person name="Kaplan A."/>
        </authorList>
    </citation>
    <scope>NUCLEOTIDE SEQUENCE</scope>
    <source>
        <strain evidence="9">1</strain>
    </source>
</reference>
<feature type="transmembrane region" description="Helical" evidence="8">
    <location>
        <begin position="91"/>
        <end position="111"/>
    </location>
</feature>
<proteinExistence type="inferred from homology"/>
<protein>
    <submittedName>
        <fullName evidence="9">Uncharacterized protein</fullName>
    </submittedName>
</protein>
<dbReference type="GO" id="GO:0016020">
    <property type="term" value="C:membrane"/>
    <property type="evidence" value="ECO:0007669"/>
    <property type="project" value="UniProtKB-SubCell"/>
</dbReference>
<sequence>MFGWPSLSGMLKDLGNFSDGCDQPAGEQCKSQESSLALLWTLGIFTLNCGPVVMGLVLDFIGPKLTGILGVFLNMVALVLFGVSSSGGFNAFIPAAILLGLGNITFHLAQFHISALFPRSRGLVASVFVAGYTGCGIVMYLLMLIFDSAGSSQKAYRTIMLCYAAVCSLWIPLLAWMMPSHSFRVGMMYLRRSDWTFEVRLRTEFARQYRRATSLQDFVAASSLHLAGGASSHGTRPGQGQGRSDLAQQGAGQGQAAGLSDGPPNVVAAQCASEGDQEQDAIAGQLPQDISWGPLVFEARRFVELRKKTFSEQFWSTEALGMGIFYTLNVFIMQFYLGTTRLQLKNKGDTGQMTDFANIIVAFAFLGVPVIGWLLDKKGYGITLGTINGLNLVSSILQAIPNLQVQVLTLITWMVSRFFMYSSYFAIFGNLFGFKNFGKLVAADNIFNSLFGLLQYPLTNLGLHSGFTVINIAQAVVLLPLFLFAFFMYRWENSDLVPIRPLEGEELEEG</sequence>
<organism evidence="9 10">
    <name type="scientific">Chlorella ohadii</name>
    <dbReference type="NCBI Taxonomy" id="2649997"/>
    <lineage>
        <taxon>Eukaryota</taxon>
        <taxon>Viridiplantae</taxon>
        <taxon>Chlorophyta</taxon>
        <taxon>core chlorophytes</taxon>
        <taxon>Trebouxiophyceae</taxon>
        <taxon>Chlorellales</taxon>
        <taxon>Chlorellaceae</taxon>
        <taxon>Chlorella clade</taxon>
        <taxon>Chlorella</taxon>
    </lineage>
</organism>
<dbReference type="SUPFAM" id="SSF103473">
    <property type="entry name" value="MFS general substrate transporter"/>
    <property type="match status" value="1"/>
</dbReference>
<dbReference type="Proteomes" id="UP001205105">
    <property type="component" value="Unassembled WGS sequence"/>
</dbReference>
<dbReference type="EMBL" id="JADXDR010000075">
    <property type="protein sequence ID" value="KAI7840769.1"/>
    <property type="molecule type" value="Genomic_DNA"/>
</dbReference>
<evidence type="ECO:0000313" key="10">
    <source>
        <dbReference type="Proteomes" id="UP001205105"/>
    </source>
</evidence>
<evidence type="ECO:0000256" key="8">
    <source>
        <dbReference type="SAM" id="Phobius"/>
    </source>
</evidence>
<name>A0AAD5H1M2_9CHLO</name>
<evidence type="ECO:0000256" key="4">
    <source>
        <dbReference type="ARBA" id="ARBA00022692"/>
    </source>
</evidence>
<feature type="transmembrane region" description="Helical" evidence="8">
    <location>
        <begin position="470"/>
        <end position="489"/>
    </location>
</feature>
<dbReference type="InterPro" id="IPR052599">
    <property type="entry name" value="SLC43A_AATransporter"/>
</dbReference>
<keyword evidence="4 8" id="KW-0812">Transmembrane</keyword>
<evidence type="ECO:0000256" key="6">
    <source>
        <dbReference type="ARBA" id="ARBA00023136"/>
    </source>
</evidence>
<dbReference type="PANTHER" id="PTHR20772:SF2">
    <property type="entry name" value="PROTEIN FMP42"/>
    <property type="match status" value="1"/>
</dbReference>
<feature type="transmembrane region" description="Helical" evidence="8">
    <location>
        <begin position="123"/>
        <end position="146"/>
    </location>
</feature>
<feature type="region of interest" description="Disordered" evidence="7">
    <location>
        <begin position="229"/>
        <end position="262"/>
    </location>
</feature>
<dbReference type="PANTHER" id="PTHR20772">
    <property type="entry name" value="PROTEIN FMP42"/>
    <property type="match status" value="1"/>
</dbReference>
<keyword evidence="3" id="KW-0813">Transport</keyword>
<feature type="transmembrane region" description="Helical" evidence="8">
    <location>
        <begin position="314"/>
        <end position="336"/>
    </location>
</feature>
<comment type="similarity">
    <text evidence="2">Belongs to the SLC43A transporter (TC 2.A.1.44) family.</text>
</comment>
<evidence type="ECO:0000256" key="2">
    <source>
        <dbReference type="ARBA" id="ARBA00006595"/>
    </source>
</evidence>
<feature type="transmembrane region" description="Helical" evidence="8">
    <location>
        <begin position="65"/>
        <end position="85"/>
    </location>
</feature>
<keyword evidence="10" id="KW-1185">Reference proteome</keyword>